<name>A0A1M5NFV2_9BRAD</name>
<dbReference type="EMBL" id="LT670817">
    <property type="protein sequence ID" value="SHG88388.1"/>
    <property type="molecule type" value="Genomic_DNA"/>
</dbReference>
<protein>
    <submittedName>
        <fullName evidence="1">Uncharacterized protein</fullName>
    </submittedName>
</protein>
<accession>A0A1M5NFV2</accession>
<organism evidence="1 2">
    <name type="scientific">Bradyrhizobium erythrophlei</name>
    <dbReference type="NCBI Taxonomy" id="1437360"/>
    <lineage>
        <taxon>Bacteria</taxon>
        <taxon>Pseudomonadati</taxon>
        <taxon>Pseudomonadota</taxon>
        <taxon>Alphaproteobacteria</taxon>
        <taxon>Hyphomicrobiales</taxon>
        <taxon>Nitrobacteraceae</taxon>
        <taxon>Bradyrhizobium</taxon>
    </lineage>
</organism>
<dbReference type="AlphaFoldDB" id="A0A1M5NFV2"/>
<gene>
    <name evidence="1" type="ORF">SAMN05443248_2979</name>
</gene>
<evidence type="ECO:0000313" key="1">
    <source>
        <dbReference type="EMBL" id="SHG88388.1"/>
    </source>
</evidence>
<dbReference type="Proteomes" id="UP000189796">
    <property type="component" value="Chromosome I"/>
</dbReference>
<proteinExistence type="predicted"/>
<evidence type="ECO:0000313" key="2">
    <source>
        <dbReference type="Proteomes" id="UP000189796"/>
    </source>
</evidence>
<sequence>MTEMTWTTMHIGGPIPASKIDDLLATIEDDFSEMAIGPDDENQVRDVANKNESLILQGQVNCGNPATVIDFCVENDLPFWLHFDAGYEWDSGIQIWKPGTHVEECSASAQGYEPTLNLKELRGRESSGEYLREVIDDLARFESDKVPPLTIKDGDGQGCCASCRAKGLAWDQPTETGYCYQCGAPLFDKPKEPDVQAAAEKARSLGVMLSGESIALVNEAANIVRNAAEIARLQKLNGKMLSTLDGIHAKMEAETLFKDRSAEWQTDLFNEIGCLIAEAKGEYVPETN</sequence>
<reference evidence="1 2" key="1">
    <citation type="submission" date="2016-11" db="EMBL/GenBank/DDBJ databases">
        <authorList>
            <person name="Jaros S."/>
            <person name="Januszkiewicz K."/>
            <person name="Wedrychowicz H."/>
        </authorList>
    </citation>
    <scope>NUCLEOTIDE SEQUENCE [LARGE SCALE GENOMIC DNA]</scope>
    <source>
        <strain evidence="1 2">GAS138</strain>
    </source>
</reference>